<organism evidence="1 2">
    <name type="scientific">Lactuca virosa</name>
    <dbReference type="NCBI Taxonomy" id="75947"/>
    <lineage>
        <taxon>Eukaryota</taxon>
        <taxon>Viridiplantae</taxon>
        <taxon>Streptophyta</taxon>
        <taxon>Embryophyta</taxon>
        <taxon>Tracheophyta</taxon>
        <taxon>Spermatophyta</taxon>
        <taxon>Magnoliopsida</taxon>
        <taxon>eudicotyledons</taxon>
        <taxon>Gunneridae</taxon>
        <taxon>Pentapetalae</taxon>
        <taxon>asterids</taxon>
        <taxon>campanulids</taxon>
        <taxon>Asterales</taxon>
        <taxon>Asteraceae</taxon>
        <taxon>Cichorioideae</taxon>
        <taxon>Cichorieae</taxon>
        <taxon>Lactucinae</taxon>
        <taxon>Lactuca</taxon>
    </lineage>
</organism>
<reference evidence="1 2" key="1">
    <citation type="submission" date="2022-01" db="EMBL/GenBank/DDBJ databases">
        <authorList>
            <person name="Xiong W."/>
            <person name="Schranz E."/>
        </authorList>
    </citation>
    <scope>NUCLEOTIDE SEQUENCE [LARGE SCALE GENOMIC DNA]</scope>
</reference>
<proteinExistence type="predicted"/>
<keyword evidence="2" id="KW-1185">Reference proteome</keyword>
<evidence type="ECO:0000313" key="2">
    <source>
        <dbReference type="Proteomes" id="UP001157418"/>
    </source>
</evidence>
<protein>
    <submittedName>
        <fullName evidence="1">Uncharacterized protein</fullName>
    </submittedName>
</protein>
<comment type="caution">
    <text evidence="1">The sequence shown here is derived from an EMBL/GenBank/DDBJ whole genome shotgun (WGS) entry which is preliminary data.</text>
</comment>
<accession>A0AAU9NIQ6</accession>
<dbReference type="Proteomes" id="UP001157418">
    <property type="component" value="Unassembled WGS sequence"/>
</dbReference>
<dbReference type="AlphaFoldDB" id="A0AAU9NIQ6"/>
<name>A0AAU9NIQ6_9ASTR</name>
<sequence length="121" mass="14512">MNWTMVVFGNGVDAAKCSEEVESGSILDFELDIQWDVYDLSKKVEMALKKHEKHNFFFQFYRLKLKEIVFVISKFQQSDLKNYSNSESFRRNISFEEYSFTNQGKEMEKRFLDQVMWVCMV</sequence>
<gene>
    <name evidence="1" type="ORF">LVIROSA_LOCUS24053</name>
</gene>
<dbReference type="EMBL" id="CAKMRJ010004445">
    <property type="protein sequence ID" value="CAH1437752.1"/>
    <property type="molecule type" value="Genomic_DNA"/>
</dbReference>
<evidence type="ECO:0000313" key="1">
    <source>
        <dbReference type="EMBL" id="CAH1437752.1"/>
    </source>
</evidence>